<name>A0AAN7LH06_TRANT</name>
<feature type="region of interest" description="Disordered" evidence="3">
    <location>
        <begin position="1"/>
        <end position="70"/>
    </location>
</feature>
<protein>
    <recommendedName>
        <fullName evidence="4">RRM domain-containing protein</fullName>
    </recommendedName>
</protein>
<dbReference type="Gene3D" id="3.30.70.330">
    <property type="match status" value="2"/>
</dbReference>
<dbReference type="InterPro" id="IPR035979">
    <property type="entry name" value="RBD_domain_sf"/>
</dbReference>
<keyword evidence="1 2" id="KW-0694">RNA-binding</keyword>
<evidence type="ECO:0000256" key="3">
    <source>
        <dbReference type="SAM" id="MobiDB-lite"/>
    </source>
</evidence>
<feature type="domain" description="RRM" evidence="4">
    <location>
        <begin position="210"/>
        <end position="289"/>
    </location>
</feature>
<evidence type="ECO:0000256" key="1">
    <source>
        <dbReference type="ARBA" id="ARBA00022884"/>
    </source>
</evidence>
<feature type="domain" description="RRM" evidence="4">
    <location>
        <begin position="116"/>
        <end position="219"/>
    </location>
</feature>
<dbReference type="InterPro" id="IPR012677">
    <property type="entry name" value="Nucleotide-bd_a/b_plait_sf"/>
</dbReference>
<feature type="region of interest" description="Disordered" evidence="3">
    <location>
        <begin position="435"/>
        <end position="454"/>
    </location>
</feature>
<dbReference type="EMBL" id="JAXQNO010000014">
    <property type="protein sequence ID" value="KAK4784479.1"/>
    <property type="molecule type" value="Genomic_DNA"/>
</dbReference>
<gene>
    <name evidence="5" type="ORF">SAY86_018847</name>
</gene>
<feature type="region of interest" description="Disordered" evidence="3">
    <location>
        <begin position="185"/>
        <end position="205"/>
    </location>
</feature>
<comment type="caution">
    <text evidence="5">The sequence shown here is derived from an EMBL/GenBank/DDBJ whole genome shotgun (WGS) entry which is preliminary data.</text>
</comment>
<dbReference type="InterPro" id="IPR050886">
    <property type="entry name" value="RNA-binding_reg"/>
</dbReference>
<evidence type="ECO:0000259" key="4">
    <source>
        <dbReference type="PROSITE" id="PS50102"/>
    </source>
</evidence>
<dbReference type="GO" id="GO:0005634">
    <property type="term" value="C:nucleus"/>
    <property type="evidence" value="ECO:0007669"/>
    <property type="project" value="TreeGrafter"/>
</dbReference>
<dbReference type="PANTHER" id="PTHR48024:SF17">
    <property type="entry name" value="OS02G0602600 PROTEIN"/>
    <property type="match status" value="1"/>
</dbReference>
<evidence type="ECO:0000256" key="2">
    <source>
        <dbReference type="PROSITE-ProRule" id="PRU00176"/>
    </source>
</evidence>
<sequence length="454" mass="48200">MAKKRKFVPPVEPPPKEESESEEEEEEEKDGEVEEEEEEKKDEEEEEDKTSNEDPESESSEEGEEQDESWRREALKGLLQPFTKDQLISILKDAAAKNSSMVSDLLKSAQSDPIHRKIFVHGLPWDTTNETLSATFRRYGKIEECDAVLNRSTGRCKGFGFVLFKSRAGARKALKDPHKKIGTRTASCQLASAGPSGGGGPTAELTPTGRKLFVANVKSMVSVDRFRDFFAKFGDIEEGPTGLDRATGKFRGFAIILYKLPEGLKNALKEPVKEFEGCKLMCSAFVEGRVRDKAGNLGSLADPTASAIGSGAAPIATLNIAASGGGIQNFPVGLLGGQPQMASVFLGQSSGMGVFNPLMDYHAAALGPSAFPAARLGRGAANPIGMLGVHQDANSISSSVINAYGSQAPLQGFGAYQGPQIGQGSFHGSAAAAPAARGQSGFGSSGPSSSYFRP</sequence>
<keyword evidence="6" id="KW-1185">Reference proteome</keyword>
<dbReference type="SUPFAM" id="SSF54928">
    <property type="entry name" value="RNA-binding domain, RBD"/>
    <property type="match status" value="1"/>
</dbReference>
<reference evidence="5 6" key="1">
    <citation type="journal article" date="2023" name="Hortic Res">
        <title>Pangenome of water caltrop reveals structural variations and asymmetric subgenome divergence after allopolyploidization.</title>
        <authorList>
            <person name="Zhang X."/>
            <person name="Chen Y."/>
            <person name="Wang L."/>
            <person name="Yuan Y."/>
            <person name="Fang M."/>
            <person name="Shi L."/>
            <person name="Lu R."/>
            <person name="Comes H.P."/>
            <person name="Ma Y."/>
            <person name="Chen Y."/>
            <person name="Huang G."/>
            <person name="Zhou Y."/>
            <person name="Zheng Z."/>
            <person name="Qiu Y."/>
        </authorList>
    </citation>
    <scope>NUCLEOTIDE SEQUENCE [LARGE SCALE GENOMIC DNA]</scope>
    <source>
        <strain evidence="5">F231</strain>
    </source>
</reference>
<evidence type="ECO:0000313" key="6">
    <source>
        <dbReference type="Proteomes" id="UP001346149"/>
    </source>
</evidence>
<dbReference type="AlphaFoldDB" id="A0AAN7LH06"/>
<proteinExistence type="predicted"/>
<dbReference type="SMART" id="SM00360">
    <property type="entry name" value="RRM"/>
    <property type="match status" value="2"/>
</dbReference>
<feature type="compositionally biased region" description="Low complexity" evidence="3">
    <location>
        <begin position="445"/>
        <end position="454"/>
    </location>
</feature>
<dbReference type="Pfam" id="PF00076">
    <property type="entry name" value="RRM_1"/>
    <property type="match status" value="2"/>
</dbReference>
<dbReference type="GO" id="GO:0003723">
    <property type="term" value="F:RNA binding"/>
    <property type="evidence" value="ECO:0007669"/>
    <property type="project" value="UniProtKB-UniRule"/>
</dbReference>
<accession>A0AAN7LH06</accession>
<dbReference type="PANTHER" id="PTHR48024">
    <property type="entry name" value="GEO13361P1-RELATED"/>
    <property type="match status" value="1"/>
</dbReference>
<dbReference type="PROSITE" id="PS50102">
    <property type="entry name" value="RRM"/>
    <property type="match status" value="2"/>
</dbReference>
<dbReference type="InterPro" id="IPR000504">
    <property type="entry name" value="RRM_dom"/>
</dbReference>
<evidence type="ECO:0000313" key="5">
    <source>
        <dbReference type="EMBL" id="KAK4784479.1"/>
    </source>
</evidence>
<feature type="compositionally biased region" description="Acidic residues" evidence="3">
    <location>
        <begin position="19"/>
        <end position="67"/>
    </location>
</feature>
<organism evidence="5 6">
    <name type="scientific">Trapa natans</name>
    <name type="common">Water chestnut</name>
    <dbReference type="NCBI Taxonomy" id="22666"/>
    <lineage>
        <taxon>Eukaryota</taxon>
        <taxon>Viridiplantae</taxon>
        <taxon>Streptophyta</taxon>
        <taxon>Embryophyta</taxon>
        <taxon>Tracheophyta</taxon>
        <taxon>Spermatophyta</taxon>
        <taxon>Magnoliopsida</taxon>
        <taxon>eudicotyledons</taxon>
        <taxon>Gunneridae</taxon>
        <taxon>Pentapetalae</taxon>
        <taxon>rosids</taxon>
        <taxon>malvids</taxon>
        <taxon>Myrtales</taxon>
        <taxon>Lythraceae</taxon>
        <taxon>Trapa</taxon>
    </lineage>
</organism>
<dbReference type="Proteomes" id="UP001346149">
    <property type="component" value="Unassembled WGS sequence"/>
</dbReference>